<proteinExistence type="inferred from homology"/>
<reference evidence="7 10" key="2">
    <citation type="submission" date="2020-08" db="EMBL/GenBank/DDBJ databases">
        <title>Sequencing the genomes of 1000 actinobacteria strains.</title>
        <authorList>
            <person name="Klenk H.-P."/>
        </authorList>
    </citation>
    <scope>NUCLEOTIDE SEQUENCE [LARGE SCALE GENOMIC DNA]</scope>
    <source>
        <strain evidence="7 10">DSM 15626</strain>
    </source>
</reference>
<dbReference type="InterPro" id="IPR002491">
    <property type="entry name" value="ABC_transptr_periplasmic_BD"/>
</dbReference>
<evidence type="ECO:0000256" key="1">
    <source>
        <dbReference type="ARBA" id="ARBA00004196"/>
    </source>
</evidence>
<evidence type="ECO:0000313" key="9">
    <source>
        <dbReference type="Proteomes" id="UP000534306"/>
    </source>
</evidence>
<dbReference type="EMBL" id="JABJRC010000003">
    <property type="protein sequence ID" value="NOL41867.1"/>
    <property type="molecule type" value="Genomic_DNA"/>
</dbReference>
<evidence type="ECO:0000256" key="3">
    <source>
        <dbReference type="ARBA" id="ARBA00022448"/>
    </source>
</evidence>
<dbReference type="InterPro" id="IPR006311">
    <property type="entry name" value="TAT_signal"/>
</dbReference>
<keyword evidence="9" id="KW-1185">Reference proteome</keyword>
<dbReference type="Gene3D" id="3.40.50.1980">
    <property type="entry name" value="Nitrogenase molybdenum iron protein domain"/>
    <property type="match status" value="2"/>
</dbReference>
<evidence type="ECO:0000256" key="2">
    <source>
        <dbReference type="ARBA" id="ARBA00008814"/>
    </source>
</evidence>
<dbReference type="AlphaFoldDB" id="A0A7Y4NZC0"/>
<feature type="domain" description="Fe/B12 periplasmic-binding" evidence="6">
    <location>
        <begin position="52"/>
        <end position="329"/>
    </location>
</feature>
<gene>
    <name evidence="7" type="ORF">HNR71_001240</name>
    <name evidence="8" type="ORF">HPO96_16595</name>
</gene>
<dbReference type="PANTHER" id="PTHR30532">
    <property type="entry name" value="IRON III DICITRATE-BINDING PERIPLASMIC PROTEIN"/>
    <property type="match status" value="1"/>
</dbReference>
<dbReference type="PANTHER" id="PTHR30532:SF24">
    <property type="entry name" value="FERRIC ENTEROBACTIN-BINDING PERIPLASMIC PROTEIN FEPB"/>
    <property type="match status" value="1"/>
</dbReference>
<name>A0A7Y4NZC0_9ACTN</name>
<feature type="chain" id="PRO_5036217947" evidence="5">
    <location>
        <begin position="19"/>
        <end position="329"/>
    </location>
</feature>
<feature type="signal peptide" evidence="5">
    <location>
        <begin position="1"/>
        <end position="18"/>
    </location>
</feature>
<evidence type="ECO:0000313" key="10">
    <source>
        <dbReference type="Proteomes" id="UP000553957"/>
    </source>
</evidence>
<dbReference type="PROSITE" id="PS51318">
    <property type="entry name" value="TAT"/>
    <property type="match status" value="1"/>
</dbReference>
<dbReference type="GO" id="GO:1901678">
    <property type="term" value="P:iron coordination entity transport"/>
    <property type="evidence" value="ECO:0007669"/>
    <property type="project" value="UniProtKB-ARBA"/>
</dbReference>
<dbReference type="EMBL" id="JACHKF010000001">
    <property type="protein sequence ID" value="MBB6565603.1"/>
    <property type="molecule type" value="Genomic_DNA"/>
</dbReference>
<keyword evidence="4 5" id="KW-0732">Signal</keyword>
<organism evidence="8 9">
    <name type="scientific">Kribbella sandramycini</name>
    <dbReference type="NCBI Taxonomy" id="60450"/>
    <lineage>
        <taxon>Bacteria</taxon>
        <taxon>Bacillati</taxon>
        <taxon>Actinomycetota</taxon>
        <taxon>Actinomycetes</taxon>
        <taxon>Propionibacteriales</taxon>
        <taxon>Kribbellaceae</taxon>
        <taxon>Kribbella</taxon>
    </lineage>
</organism>
<dbReference type="InterPro" id="IPR051313">
    <property type="entry name" value="Bact_iron-sidero_bind"/>
</dbReference>
<dbReference type="PROSITE" id="PS50983">
    <property type="entry name" value="FE_B12_PBP"/>
    <property type="match status" value="1"/>
</dbReference>
<dbReference type="RefSeq" id="WP_171674339.1">
    <property type="nucleotide sequence ID" value="NZ_BAAAGT010000001.1"/>
</dbReference>
<keyword evidence="3" id="KW-0813">Transport</keyword>
<reference evidence="8 9" key="1">
    <citation type="submission" date="2020-05" db="EMBL/GenBank/DDBJ databases">
        <title>Genome sequence of Kribbella sandramycini ATCC 39419.</title>
        <authorList>
            <person name="Maclea K.S."/>
            <person name="Fair J.L."/>
        </authorList>
    </citation>
    <scope>NUCLEOTIDE SEQUENCE [LARGE SCALE GENOMIC DNA]</scope>
    <source>
        <strain evidence="8 9">ATCC 39419</strain>
    </source>
</reference>
<dbReference type="Pfam" id="PF01497">
    <property type="entry name" value="Peripla_BP_2"/>
    <property type="match status" value="1"/>
</dbReference>
<protein>
    <submittedName>
        <fullName evidence="8">ABC transporter substrate-binding protein</fullName>
    </submittedName>
    <submittedName>
        <fullName evidence="7">Iron complex transport system substrate-binding protein</fullName>
    </submittedName>
</protein>
<comment type="similarity">
    <text evidence="2">Belongs to the bacterial solute-binding protein 8 family.</text>
</comment>
<comment type="caution">
    <text evidence="8">The sequence shown here is derived from an EMBL/GenBank/DDBJ whole genome shotgun (WGS) entry which is preliminary data.</text>
</comment>
<accession>A0A7Y4NZC0</accession>
<evidence type="ECO:0000313" key="8">
    <source>
        <dbReference type="EMBL" id="NOL41867.1"/>
    </source>
</evidence>
<dbReference type="PROSITE" id="PS51257">
    <property type="entry name" value="PROKAR_LIPOPROTEIN"/>
    <property type="match status" value="1"/>
</dbReference>
<dbReference type="SUPFAM" id="SSF53807">
    <property type="entry name" value="Helical backbone' metal receptor"/>
    <property type="match status" value="1"/>
</dbReference>
<evidence type="ECO:0000259" key="6">
    <source>
        <dbReference type="PROSITE" id="PS50983"/>
    </source>
</evidence>
<sequence length="329" mass="34931">MLTRRSLLLGAGATLALAACSKSESPTGGATGGPWEFTDDRGVKISRPTRPTAVVAQIQAAAALWDLGLRPVGAFGKATKADGSADILAGNVDLTKLTLFSETWGEFAVEKFAALKPELLVAPIQVPKELWYVSKESVAAIEAIAPTLGIDYVGVPVDKVIDRYAELATALGADLNAEPVVKAKAEFAAASKAVADQAAQQKGLKVLFVSGTPDNLYFGNPDAFSDIALLKQLGVGFVVPKFDPKQPHWETVSWELADKYPADVILYDVRNAAPFTTELAKYPTVGRLPAVKAGQVYAWNPETPTSWAQFAPALRQLTADLAKVRPITG</sequence>
<dbReference type="Proteomes" id="UP000534306">
    <property type="component" value="Unassembled WGS sequence"/>
</dbReference>
<evidence type="ECO:0000256" key="4">
    <source>
        <dbReference type="ARBA" id="ARBA00022729"/>
    </source>
</evidence>
<evidence type="ECO:0000256" key="5">
    <source>
        <dbReference type="SAM" id="SignalP"/>
    </source>
</evidence>
<dbReference type="Proteomes" id="UP000553957">
    <property type="component" value="Unassembled WGS sequence"/>
</dbReference>
<evidence type="ECO:0000313" key="7">
    <source>
        <dbReference type="EMBL" id="MBB6565603.1"/>
    </source>
</evidence>
<comment type="subcellular location">
    <subcellularLocation>
        <location evidence="1">Cell envelope</location>
    </subcellularLocation>
</comment>
<dbReference type="GO" id="GO:0030288">
    <property type="term" value="C:outer membrane-bounded periplasmic space"/>
    <property type="evidence" value="ECO:0007669"/>
    <property type="project" value="TreeGrafter"/>
</dbReference>